<organism evidence="1">
    <name type="scientific">Anguilla anguilla</name>
    <name type="common">European freshwater eel</name>
    <name type="synonym">Muraena anguilla</name>
    <dbReference type="NCBI Taxonomy" id="7936"/>
    <lineage>
        <taxon>Eukaryota</taxon>
        <taxon>Metazoa</taxon>
        <taxon>Chordata</taxon>
        <taxon>Craniata</taxon>
        <taxon>Vertebrata</taxon>
        <taxon>Euteleostomi</taxon>
        <taxon>Actinopterygii</taxon>
        <taxon>Neopterygii</taxon>
        <taxon>Teleostei</taxon>
        <taxon>Anguilliformes</taxon>
        <taxon>Anguillidae</taxon>
        <taxon>Anguilla</taxon>
    </lineage>
</organism>
<dbReference type="EMBL" id="GBXM01074726">
    <property type="protein sequence ID" value="JAH33851.1"/>
    <property type="molecule type" value="Transcribed_RNA"/>
</dbReference>
<evidence type="ECO:0000313" key="1">
    <source>
        <dbReference type="EMBL" id="JAH33851.1"/>
    </source>
</evidence>
<protein>
    <submittedName>
        <fullName evidence="1">Uncharacterized protein</fullName>
    </submittedName>
</protein>
<reference evidence="1" key="1">
    <citation type="submission" date="2014-11" db="EMBL/GenBank/DDBJ databases">
        <authorList>
            <person name="Amaro Gonzalez C."/>
        </authorList>
    </citation>
    <scope>NUCLEOTIDE SEQUENCE</scope>
</reference>
<dbReference type="AlphaFoldDB" id="A0A0E9RXI3"/>
<accession>A0A0E9RXI3</accession>
<sequence>METDRPNSLNVYKKLGLGSLGPVSGVQSLLIILDSIP</sequence>
<proteinExistence type="predicted"/>
<reference evidence="1" key="2">
    <citation type="journal article" date="2015" name="Fish Shellfish Immunol.">
        <title>Early steps in the European eel (Anguilla anguilla)-Vibrio vulnificus interaction in the gills: Role of the RtxA13 toxin.</title>
        <authorList>
            <person name="Callol A."/>
            <person name="Pajuelo D."/>
            <person name="Ebbesson L."/>
            <person name="Teles M."/>
            <person name="MacKenzie S."/>
            <person name="Amaro C."/>
        </authorList>
    </citation>
    <scope>NUCLEOTIDE SEQUENCE</scope>
</reference>
<name>A0A0E9RXI3_ANGAN</name>